<keyword evidence="3 5" id="KW-1133">Transmembrane helix</keyword>
<evidence type="ECO:0000256" key="1">
    <source>
        <dbReference type="ARBA" id="ARBA00004141"/>
    </source>
</evidence>
<feature type="transmembrane region" description="Helical" evidence="5">
    <location>
        <begin position="405"/>
        <end position="427"/>
    </location>
</feature>
<feature type="transmembrane region" description="Helical" evidence="5">
    <location>
        <begin position="298"/>
        <end position="321"/>
    </location>
</feature>
<gene>
    <name evidence="6" type="ORF">QEG23_000435</name>
</gene>
<evidence type="ECO:0000256" key="3">
    <source>
        <dbReference type="ARBA" id="ARBA00022989"/>
    </source>
</evidence>
<dbReference type="GO" id="GO:0022857">
    <property type="term" value="F:transmembrane transporter activity"/>
    <property type="evidence" value="ECO:0007669"/>
    <property type="project" value="InterPro"/>
</dbReference>
<evidence type="ECO:0000313" key="7">
    <source>
        <dbReference type="Proteomes" id="UP001218208"/>
    </source>
</evidence>
<keyword evidence="4 5" id="KW-0472">Membrane</keyword>
<sequence length="518" mass="53596">MTSLSPAARDRLTLSAACLASLMFGLEISSVPVILPILETELGSSFSGLQWIMNAYTLACTTVLMAAGALADRYGRKRIFVISLLLFGITSLACGLARSGTALIVARSLQGAAGGAMLVCVFTVLSHQFSDCAQRAKAFGIWGVVFGIGLGFGPVIGAGVVVISSWSWVFLVHAPLAVGATALAVLGIRESRAPSQRKLDLAGIVSLSVAVFSFTWYITQGIPAGLGSASSMAAALVAVISLAVFIAVERRVPDPMFDFSIFGNRRFSGALLGSMGMNFSFWPLMVYLPLFFQHGLGYSSIATGLSVLAYTLPSLLLPPYGERLAVRFGPERVIPVGMFAMGGGMLMMAIGAGAENASWLTLLPGCILAGSGLGVINTPITNTTTSSVPSDRAGMASGMDTSARFISLAINIAVVGLILVKGTYYALETNLPGGDPSHLRSLAEGLSAGTVRLDGLTAAAQVVSSDVAHQSLLFGYRLAMAYAGACACALAVVSALTFRGDHPGPTSSAGESKLPEDL</sequence>
<reference evidence="6" key="1">
    <citation type="submission" date="2022-07" db="EMBL/GenBank/DDBJ databases">
        <authorList>
            <consortium name="DAFM: The Division of Animal and Food Microbiology"/>
        </authorList>
    </citation>
    <scope>NUCLEOTIDE SEQUENCE</scope>
    <source>
        <strain evidence="6">19MO01SH01-2</strain>
    </source>
</reference>
<accession>A0AAI9BYP6</accession>
<dbReference type="Gene3D" id="1.20.1250.20">
    <property type="entry name" value="MFS general substrate transporter like domains"/>
    <property type="match status" value="1"/>
</dbReference>
<feature type="transmembrane region" description="Helical" evidence="5">
    <location>
        <begin position="104"/>
        <end position="126"/>
    </location>
</feature>
<dbReference type="InterPro" id="IPR011701">
    <property type="entry name" value="MFS"/>
</dbReference>
<keyword evidence="2 5" id="KW-0812">Transmembrane</keyword>
<feature type="transmembrane region" description="Helical" evidence="5">
    <location>
        <begin position="12"/>
        <end position="37"/>
    </location>
</feature>
<dbReference type="Proteomes" id="UP001218208">
    <property type="component" value="Unassembled WGS sequence"/>
</dbReference>
<feature type="transmembrane region" description="Helical" evidence="5">
    <location>
        <begin position="269"/>
        <end position="292"/>
    </location>
</feature>
<evidence type="ECO:0000256" key="4">
    <source>
        <dbReference type="ARBA" id="ARBA00023136"/>
    </source>
</evidence>
<dbReference type="GO" id="GO:0016020">
    <property type="term" value="C:membrane"/>
    <property type="evidence" value="ECO:0007669"/>
    <property type="project" value="UniProtKB-SubCell"/>
</dbReference>
<organism evidence="6 7">
    <name type="scientific">Stenotrophomonas maltophilia</name>
    <name type="common">Pseudomonas maltophilia</name>
    <name type="synonym">Xanthomonas maltophilia</name>
    <dbReference type="NCBI Taxonomy" id="40324"/>
    <lineage>
        <taxon>Bacteria</taxon>
        <taxon>Pseudomonadati</taxon>
        <taxon>Pseudomonadota</taxon>
        <taxon>Gammaproteobacteria</taxon>
        <taxon>Lysobacterales</taxon>
        <taxon>Lysobacteraceae</taxon>
        <taxon>Stenotrophomonas</taxon>
        <taxon>Stenotrophomonas maltophilia group</taxon>
    </lineage>
</organism>
<feature type="transmembrane region" description="Helical" evidence="5">
    <location>
        <begin position="357"/>
        <end position="376"/>
    </location>
</feature>
<dbReference type="PANTHER" id="PTHR42718">
    <property type="entry name" value="MAJOR FACILITATOR SUPERFAMILY MULTIDRUG TRANSPORTER MFSC"/>
    <property type="match status" value="1"/>
</dbReference>
<dbReference type="Pfam" id="PF07690">
    <property type="entry name" value="MFS_1"/>
    <property type="match status" value="1"/>
</dbReference>
<dbReference type="CDD" id="cd17321">
    <property type="entry name" value="MFS_MMR_MDR_like"/>
    <property type="match status" value="1"/>
</dbReference>
<comment type="subcellular location">
    <subcellularLocation>
        <location evidence="1">Membrane</location>
        <topology evidence="1">Multi-pass membrane protein</topology>
    </subcellularLocation>
</comment>
<dbReference type="Gene3D" id="1.20.1720.10">
    <property type="entry name" value="Multidrug resistance protein D"/>
    <property type="match status" value="1"/>
</dbReference>
<comment type="caution">
    <text evidence="6">The sequence shown here is derived from an EMBL/GenBank/DDBJ whole genome shotgun (WGS) entry which is preliminary data.</text>
</comment>
<feature type="transmembrane region" description="Helical" evidence="5">
    <location>
        <begin position="168"/>
        <end position="187"/>
    </location>
</feature>
<feature type="transmembrane region" description="Helical" evidence="5">
    <location>
        <begin position="224"/>
        <end position="248"/>
    </location>
</feature>
<dbReference type="InterPro" id="IPR005829">
    <property type="entry name" value="Sugar_transporter_CS"/>
</dbReference>
<dbReference type="PANTHER" id="PTHR42718:SF49">
    <property type="entry name" value="EXPORT PROTEIN"/>
    <property type="match status" value="1"/>
</dbReference>
<dbReference type="SUPFAM" id="SSF103473">
    <property type="entry name" value="MFS general substrate transporter"/>
    <property type="match status" value="1"/>
</dbReference>
<feature type="transmembrane region" description="Helical" evidence="5">
    <location>
        <begin position="138"/>
        <end position="162"/>
    </location>
</feature>
<protein>
    <submittedName>
        <fullName evidence="6">MFS transporter</fullName>
    </submittedName>
</protein>
<dbReference type="InterPro" id="IPR036259">
    <property type="entry name" value="MFS_trans_sf"/>
</dbReference>
<feature type="transmembrane region" description="Helical" evidence="5">
    <location>
        <begin position="49"/>
        <end position="67"/>
    </location>
</feature>
<feature type="transmembrane region" description="Helical" evidence="5">
    <location>
        <begin position="199"/>
        <end position="218"/>
    </location>
</feature>
<dbReference type="PROSITE" id="PS00216">
    <property type="entry name" value="SUGAR_TRANSPORT_1"/>
    <property type="match status" value="1"/>
</dbReference>
<evidence type="ECO:0000256" key="5">
    <source>
        <dbReference type="SAM" id="Phobius"/>
    </source>
</evidence>
<feature type="transmembrane region" description="Helical" evidence="5">
    <location>
        <begin position="479"/>
        <end position="498"/>
    </location>
</feature>
<proteinExistence type="predicted"/>
<name>A0AAI9BYP6_STEMA</name>
<dbReference type="AlphaFoldDB" id="A0AAI9BYP6"/>
<evidence type="ECO:0000256" key="2">
    <source>
        <dbReference type="ARBA" id="ARBA00022692"/>
    </source>
</evidence>
<feature type="transmembrane region" description="Helical" evidence="5">
    <location>
        <begin position="333"/>
        <end position="351"/>
    </location>
</feature>
<evidence type="ECO:0000313" key="6">
    <source>
        <dbReference type="EMBL" id="EKT4090963.1"/>
    </source>
</evidence>
<feature type="transmembrane region" description="Helical" evidence="5">
    <location>
        <begin position="79"/>
        <end position="98"/>
    </location>
</feature>
<dbReference type="EMBL" id="ABLOJW010000002">
    <property type="protein sequence ID" value="EKT4090963.1"/>
    <property type="molecule type" value="Genomic_DNA"/>
</dbReference>